<gene>
    <name evidence="11" type="ORF">C2845_PM01G42750</name>
</gene>
<keyword evidence="12" id="KW-1185">Reference proteome</keyword>
<evidence type="ECO:0000256" key="6">
    <source>
        <dbReference type="ARBA" id="ARBA00022490"/>
    </source>
</evidence>
<dbReference type="GO" id="GO:0008242">
    <property type="term" value="F:omega peptidase activity"/>
    <property type="evidence" value="ECO:0007669"/>
    <property type="project" value="UniProtKB-EC"/>
</dbReference>
<dbReference type="Proteomes" id="UP000275267">
    <property type="component" value="Unassembled WGS sequence"/>
</dbReference>
<keyword evidence="7" id="KW-0378">Hydrolase</keyword>
<evidence type="ECO:0000256" key="4">
    <source>
        <dbReference type="ARBA" id="ARBA00011881"/>
    </source>
</evidence>
<dbReference type="Gene3D" id="3.40.50.1820">
    <property type="entry name" value="alpha/beta hydrolase"/>
    <property type="match status" value="2"/>
</dbReference>
<evidence type="ECO:0000256" key="7">
    <source>
        <dbReference type="ARBA" id="ARBA00022801"/>
    </source>
</evidence>
<evidence type="ECO:0000259" key="10">
    <source>
        <dbReference type="Pfam" id="PF19283"/>
    </source>
</evidence>
<dbReference type="EMBL" id="PQIB02000001">
    <property type="protein sequence ID" value="RLN43434.1"/>
    <property type="molecule type" value="Genomic_DNA"/>
</dbReference>
<comment type="function">
    <text evidence="8">Catalyzes the hydrolysis of the N-terminal peptide bond of an N-acetylated peptide to generate an N-acetylated amino acid and a peptide with a free N-terminus.</text>
</comment>
<dbReference type="EC" id="3.4.19.1" evidence="5"/>
<reference evidence="12" key="1">
    <citation type="journal article" date="2019" name="Nat. Commun.">
        <title>The genome of broomcorn millet.</title>
        <authorList>
            <person name="Zou C."/>
            <person name="Miki D."/>
            <person name="Li D."/>
            <person name="Tang Q."/>
            <person name="Xiao L."/>
            <person name="Rajput S."/>
            <person name="Deng P."/>
            <person name="Jia W."/>
            <person name="Huang R."/>
            <person name="Zhang M."/>
            <person name="Sun Y."/>
            <person name="Hu J."/>
            <person name="Fu X."/>
            <person name="Schnable P.S."/>
            <person name="Li F."/>
            <person name="Zhang H."/>
            <person name="Feng B."/>
            <person name="Zhu X."/>
            <person name="Liu R."/>
            <person name="Schnable J.C."/>
            <person name="Zhu J.-K."/>
            <person name="Zhang H."/>
        </authorList>
    </citation>
    <scope>NUCLEOTIDE SEQUENCE [LARGE SCALE GENOMIC DNA]</scope>
</reference>
<accession>A0A3L6TY67</accession>
<dbReference type="GO" id="GO:0005737">
    <property type="term" value="C:cytoplasm"/>
    <property type="evidence" value="ECO:0007669"/>
    <property type="project" value="UniProtKB-SubCell"/>
</dbReference>
<dbReference type="GO" id="GO:0006508">
    <property type="term" value="P:proteolysis"/>
    <property type="evidence" value="ECO:0007669"/>
    <property type="project" value="InterPro"/>
</dbReference>
<evidence type="ECO:0000313" key="11">
    <source>
        <dbReference type="EMBL" id="RLN43434.1"/>
    </source>
</evidence>
<dbReference type="SUPFAM" id="SSF53474">
    <property type="entry name" value="alpha/beta-Hydrolases"/>
    <property type="match status" value="2"/>
</dbReference>
<dbReference type="GO" id="GO:0004252">
    <property type="term" value="F:serine-type endopeptidase activity"/>
    <property type="evidence" value="ECO:0007669"/>
    <property type="project" value="InterPro"/>
</dbReference>
<evidence type="ECO:0000256" key="2">
    <source>
        <dbReference type="ARBA" id="ARBA00004496"/>
    </source>
</evidence>
<dbReference type="Pfam" id="PF19283">
    <property type="entry name" value="APEH_N"/>
    <property type="match status" value="2"/>
</dbReference>
<evidence type="ECO:0000256" key="8">
    <source>
        <dbReference type="ARBA" id="ARBA00053183"/>
    </source>
</evidence>
<dbReference type="STRING" id="4540.A0A3L6TY67"/>
<feature type="domain" description="Acylamino-acid-releasing enzyme N-terminal" evidence="10">
    <location>
        <begin position="780"/>
        <end position="1248"/>
    </location>
</feature>
<dbReference type="PANTHER" id="PTHR42776:SF4">
    <property type="entry name" value="ACYLAMINO-ACID-RELEASING ENZYME"/>
    <property type="match status" value="1"/>
</dbReference>
<comment type="subunit">
    <text evidence="4">Homotetramer.</text>
</comment>
<evidence type="ECO:0000256" key="5">
    <source>
        <dbReference type="ARBA" id="ARBA00012917"/>
    </source>
</evidence>
<protein>
    <recommendedName>
        <fullName evidence="5">acylaminoacyl-peptidase</fullName>
        <ecNumber evidence="5">3.4.19.1</ecNumber>
    </recommendedName>
</protein>
<comment type="caution">
    <text evidence="11">The sequence shown here is derived from an EMBL/GenBank/DDBJ whole genome shotgun (WGS) entry which is preliminary data.</text>
</comment>
<dbReference type="FunFam" id="3.40.50.1820:FF:000146">
    <property type="entry name" value="Acylamino-acid-releasing enzyme"/>
    <property type="match status" value="1"/>
</dbReference>
<sequence length="1563" mass="171654">MATAQASEAAADKGLPLGMDATMVDEYASQSKLLQEFVKIPSFGKGWIFNSKDENTSRAVVSISQSDLLGNKRRKFLLNSHISKSASKSVDFQWSPFPTEISGVSAVIPSPSGEKLLLIRNSEDDSPTKLEIWGPCQLENEIHIAKSVHGSLYTDEWFEGISWNQDETFIAYVAEEPPQPKPVFNDYGFKKEGSSEKDCKSWKGQGDWEETWGETYSKKRIPALFVVNISSGEVRPVKGIPRSLSVGQVIWAPSSSYGLVFVAWSSDNGFQETPRKLGIKYCYNRPCALYAAPDPFREETEKPSTEGSKGETTTMIKLTAHLSSAFFPRFSPDRKYLVFVSAKSAVDSGAHNATNSMHRIEWPTDGKLDGSFGIVDVVPIVMCPKDNCFPGLYCFGLLRDPWLTDGRTMILSSVWGSREVILSVNVVSCEVLRVSPQDSDYSWNVLALDKNNILAVSSSLITLPQIYYGIKVSQTESHWEWQEVSTPFPKPSDEICSTLAEHKFSILKIPISNPPGKLANGAKLPFEAIFVSHKDSASNPTIVVLHGGPHSVYPSSYSKSLAFLFSQGYNLLVVNYRGSLGFGEEALQSLPGNIGSQDVNDVLTALDFVIKRGLIDPSRVAVVGGSHGGFLTTHLIGQAPDTFVAAAARNPVCNLQLMVGTTDIPDWCFVEIYGKDGKKYFSESPSVDDLCQFHQKSPISHISKVKTPTLFLLGAQDLRVPVSNGLQYARALKERGIESKTIVFPEDIHGIDKGGLSDRRELQDSTTPPTLAYKGASFMTAEGMSTAMFSISQPDLLANSTRKYTMYCHITGAGTNSPDFQWSPFPTEMTGVSVTVPSPSGSKLLIVRNGEKGCPTRLEIADQSHVTKEIHVGQSMHGPLYTDEWFHGISWNQEETLIAYIAEAPPQPRPIFSDSGYRKGDSSDEDCNTWKGQGDWEEDWGERYSKKGRPSLFVLDIASGEVRAAEGIATSLSVGQVVWAPPSSSGSQKYLVFVGWIEHNGFHNTARKLGIKYCSNRPCALYAIASPFERPETDNEPVSDGKSDSTAAARNITASISSAFFPRFSIGAPSLSLKVQIVVSSQDGKILLFLSAKQAVNSGAHNATDSLHKINWPSDWKLDKELNVAEVVPIVMCPEDGCFPGLYCSSILSNPWLSDGCTMILTSAWRSTEVILSIDVLSGKVTRITPEDSHYSWSALAIDGDHVLAVSSSPIDPPHIRYGRQVTPEGQACRWTWDEVDSPLMTASNKVKSFLAHHSVTILQIPVANPSDDLSDGGKLPFEAIFVSYKDSSHSPTVAILHGGPHSVSVSSYVKSSAFLASLGFNLLIVNYRYVPWNFSAPLQVHRVLERRLYNHFLEKLDLKYAHTPVTFRAFALHDFFLLPSLTHLKQDVQDCLTAIDHAINEKLIDASKVAVVGISHGGFLTTHLIGQAPDRFVAGAARNPVCNLALMVGTTDIPDWCYMVACGTEAKQYASESPSPDHLRLFYEKSPIAHISKVKAPLLMLLGGADLRVPVSNGLQYAMALRERGGQVKIMMFPEDIHEIIIPQSDFESFLNIGVWFKTHLK</sequence>
<dbReference type="InterPro" id="IPR001375">
    <property type="entry name" value="Peptidase_S9_cat"/>
</dbReference>
<evidence type="ECO:0000313" key="12">
    <source>
        <dbReference type="Proteomes" id="UP000275267"/>
    </source>
</evidence>
<comment type="similarity">
    <text evidence="3">Belongs to the peptidase S9C family.</text>
</comment>
<dbReference type="InterPro" id="IPR029058">
    <property type="entry name" value="AB_hydrolase_fold"/>
</dbReference>
<dbReference type="PROSITE" id="PS00708">
    <property type="entry name" value="PRO_ENDOPEP_SER"/>
    <property type="match status" value="1"/>
</dbReference>
<dbReference type="InterPro" id="IPR045550">
    <property type="entry name" value="AARE_N"/>
</dbReference>
<name>A0A3L6TY67_PANMI</name>
<dbReference type="SUPFAM" id="SSF82171">
    <property type="entry name" value="DPP6 N-terminal domain-like"/>
    <property type="match status" value="2"/>
</dbReference>
<feature type="domain" description="Peptidase S9 prolyl oligopeptidase catalytic" evidence="9">
    <location>
        <begin position="556"/>
        <end position="758"/>
    </location>
</feature>
<feature type="domain" description="Peptidase S9 prolyl oligopeptidase catalytic" evidence="9">
    <location>
        <begin position="1386"/>
        <end position="1563"/>
    </location>
</feature>
<dbReference type="OrthoDB" id="416344at2759"/>
<comment type="catalytic activity">
    <reaction evidence="1">
        <text>Cleavage of an N-acetyl or N-formyl amino acid from the N-terminus of a polypeptide.</text>
        <dbReference type="EC" id="3.4.19.1"/>
    </reaction>
</comment>
<feature type="domain" description="Acylamino-acid-releasing enzyme N-terminal" evidence="10">
    <location>
        <begin position="15"/>
        <end position="495"/>
    </location>
</feature>
<dbReference type="PANTHER" id="PTHR42776">
    <property type="entry name" value="SERINE PEPTIDASE S9 FAMILY MEMBER"/>
    <property type="match status" value="1"/>
</dbReference>
<keyword evidence="6" id="KW-0963">Cytoplasm</keyword>
<dbReference type="Pfam" id="PF00326">
    <property type="entry name" value="Peptidase_S9"/>
    <property type="match status" value="2"/>
</dbReference>
<evidence type="ECO:0000256" key="1">
    <source>
        <dbReference type="ARBA" id="ARBA00000721"/>
    </source>
</evidence>
<evidence type="ECO:0000259" key="9">
    <source>
        <dbReference type="Pfam" id="PF00326"/>
    </source>
</evidence>
<evidence type="ECO:0000256" key="3">
    <source>
        <dbReference type="ARBA" id="ARBA00010040"/>
    </source>
</evidence>
<organism evidence="11 12">
    <name type="scientific">Panicum miliaceum</name>
    <name type="common">Proso millet</name>
    <name type="synonym">Broomcorn millet</name>
    <dbReference type="NCBI Taxonomy" id="4540"/>
    <lineage>
        <taxon>Eukaryota</taxon>
        <taxon>Viridiplantae</taxon>
        <taxon>Streptophyta</taxon>
        <taxon>Embryophyta</taxon>
        <taxon>Tracheophyta</taxon>
        <taxon>Spermatophyta</taxon>
        <taxon>Magnoliopsida</taxon>
        <taxon>Liliopsida</taxon>
        <taxon>Poales</taxon>
        <taxon>Poaceae</taxon>
        <taxon>PACMAD clade</taxon>
        <taxon>Panicoideae</taxon>
        <taxon>Panicodae</taxon>
        <taxon>Paniceae</taxon>
        <taxon>Panicinae</taxon>
        <taxon>Panicum</taxon>
        <taxon>Panicum sect. Panicum</taxon>
    </lineage>
</organism>
<comment type="subcellular location">
    <subcellularLocation>
        <location evidence="2">Cytoplasm</location>
    </subcellularLocation>
</comment>
<dbReference type="InterPro" id="IPR002471">
    <property type="entry name" value="Pept_S9_AS"/>
</dbReference>
<proteinExistence type="inferred from homology"/>